<name>A0ABX8BJX4_9ACTN</name>
<proteinExistence type="predicted"/>
<feature type="transmembrane region" description="Helical" evidence="1">
    <location>
        <begin position="7"/>
        <end position="26"/>
    </location>
</feature>
<dbReference type="Proteomes" id="UP000676079">
    <property type="component" value="Chromosome"/>
</dbReference>
<dbReference type="EMBL" id="CP074133">
    <property type="protein sequence ID" value="QUX22406.1"/>
    <property type="molecule type" value="Genomic_DNA"/>
</dbReference>
<gene>
    <name evidence="2" type="ORF">KGD84_29455</name>
</gene>
<sequence length="68" mass="7236">MSKSDYVVRVLSLVPFTVGMVLIALVNEVVALIAVVILGAVLIVSLIVVRAVLNDRHQPSPPETTPDS</sequence>
<keyword evidence="1" id="KW-0472">Membrane</keyword>
<evidence type="ECO:0000313" key="3">
    <source>
        <dbReference type="Proteomes" id="UP000676079"/>
    </source>
</evidence>
<keyword evidence="1" id="KW-1133">Transmembrane helix</keyword>
<evidence type="ECO:0008006" key="4">
    <source>
        <dbReference type="Google" id="ProtNLM"/>
    </source>
</evidence>
<protein>
    <recommendedName>
        <fullName evidence="4">DUF3096 domain-containing protein</fullName>
    </recommendedName>
</protein>
<keyword evidence="1" id="KW-0812">Transmembrane</keyword>
<dbReference type="RefSeq" id="WP_220563623.1">
    <property type="nucleotide sequence ID" value="NZ_CP074133.1"/>
</dbReference>
<evidence type="ECO:0000313" key="2">
    <source>
        <dbReference type="EMBL" id="QUX22406.1"/>
    </source>
</evidence>
<keyword evidence="3" id="KW-1185">Reference proteome</keyword>
<feature type="transmembrane region" description="Helical" evidence="1">
    <location>
        <begin position="32"/>
        <end position="53"/>
    </location>
</feature>
<evidence type="ECO:0000256" key="1">
    <source>
        <dbReference type="SAM" id="Phobius"/>
    </source>
</evidence>
<organism evidence="2 3">
    <name type="scientific">Nocardiopsis changdeensis</name>
    <dbReference type="NCBI Taxonomy" id="2831969"/>
    <lineage>
        <taxon>Bacteria</taxon>
        <taxon>Bacillati</taxon>
        <taxon>Actinomycetota</taxon>
        <taxon>Actinomycetes</taxon>
        <taxon>Streptosporangiales</taxon>
        <taxon>Nocardiopsidaceae</taxon>
        <taxon>Nocardiopsis</taxon>
    </lineage>
</organism>
<accession>A0ABX8BJX4</accession>
<reference evidence="2 3" key="1">
    <citation type="submission" date="2021-05" db="EMBL/GenBank/DDBJ databases">
        <title>Direct Submission.</title>
        <authorList>
            <person name="Li K."/>
            <person name="Gao J."/>
        </authorList>
    </citation>
    <scope>NUCLEOTIDE SEQUENCE [LARGE SCALE GENOMIC DNA]</scope>
    <source>
        <strain evidence="2 3">Mg02</strain>
    </source>
</reference>